<evidence type="ECO:0000313" key="11">
    <source>
        <dbReference type="EMBL" id="KAL3391955.1"/>
    </source>
</evidence>
<dbReference type="Gene3D" id="3.30.160.60">
    <property type="entry name" value="Classic Zinc Finger"/>
    <property type="match status" value="1"/>
</dbReference>
<dbReference type="InterPro" id="IPR013087">
    <property type="entry name" value="Znf_C2H2_type"/>
</dbReference>
<evidence type="ECO:0000256" key="2">
    <source>
        <dbReference type="ARBA" id="ARBA00022723"/>
    </source>
</evidence>
<feature type="domain" description="C2H2-type" evidence="10">
    <location>
        <begin position="59"/>
        <end position="87"/>
    </location>
</feature>
<dbReference type="Proteomes" id="UP001627154">
    <property type="component" value="Unassembled WGS sequence"/>
</dbReference>
<keyword evidence="3" id="KW-0677">Repeat</keyword>
<proteinExistence type="predicted"/>
<dbReference type="GO" id="GO:0005634">
    <property type="term" value="C:nucleus"/>
    <property type="evidence" value="ECO:0007669"/>
    <property type="project" value="UniProtKB-SubCell"/>
</dbReference>
<evidence type="ECO:0000256" key="3">
    <source>
        <dbReference type="ARBA" id="ARBA00022737"/>
    </source>
</evidence>
<comment type="caution">
    <text evidence="11">The sequence shown here is derived from an EMBL/GenBank/DDBJ whole genome shotgun (WGS) entry which is preliminary data.</text>
</comment>
<evidence type="ECO:0000256" key="4">
    <source>
        <dbReference type="ARBA" id="ARBA00022771"/>
    </source>
</evidence>
<evidence type="ECO:0000256" key="1">
    <source>
        <dbReference type="ARBA" id="ARBA00004123"/>
    </source>
</evidence>
<reference evidence="11 12" key="1">
    <citation type="journal article" date="2024" name="bioRxiv">
        <title>A reference genome for Trichogramma kaykai: A tiny desert-dwelling parasitoid wasp with competing sex-ratio distorters.</title>
        <authorList>
            <person name="Culotta J."/>
            <person name="Lindsey A.R."/>
        </authorList>
    </citation>
    <scope>NUCLEOTIDE SEQUENCE [LARGE SCALE GENOMIC DNA]</scope>
    <source>
        <strain evidence="11 12">KSX58</strain>
    </source>
</reference>
<evidence type="ECO:0000256" key="8">
    <source>
        <dbReference type="ARBA" id="ARBA00023242"/>
    </source>
</evidence>
<organism evidence="11 12">
    <name type="scientific">Trichogramma kaykai</name>
    <dbReference type="NCBI Taxonomy" id="54128"/>
    <lineage>
        <taxon>Eukaryota</taxon>
        <taxon>Metazoa</taxon>
        <taxon>Ecdysozoa</taxon>
        <taxon>Arthropoda</taxon>
        <taxon>Hexapoda</taxon>
        <taxon>Insecta</taxon>
        <taxon>Pterygota</taxon>
        <taxon>Neoptera</taxon>
        <taxon>Endopterygota</taxon>
        <taxon>Hymenoptera</taxon>
        <taxon>Apocrita</taxon>
        <taxon>Proctotrupomorpha</taxon>
        <taxon>Chalcidoidea</taxon>
        <taxon>Trichogrammatidae</taxon>
        <taxon>Trichogramma</taxon>
    </lineage>
</organism>
<dbReference type="InterPro" id="IPR050636">
    <property type="entry name" value="C2H2-ZF_domain-containing"/>
</dbReference>
<evidence type="ECO:0000256" key="5">
    <source>
        <dbReference type="ARBA" id="ARBA00022833"/>
    </source>
</evidence>
<dbReference type="SMART" id="SM00355">
    <property type="entry name" value="ZnF_C2H2"/>
    <property type="match status" value="2"/>
</dbReference>
<evidence type="ECO:0000259" key="10">
    <source>
        <dbReference type="PROSITE" id="PS50157"/>
    </source>
</evidence>
<dbReference type="Pfam" id="PF00096">
    <property type="entry name" value="zf-C2H2"/>
    <property type="match status" value="1"/>
</dbReference>
<dbReference type="PROSITE" id="PS50157">
    <property type="entry name" value="ZINC_FINGER_C2H2_2"/>
    <property type="match status" value="1"/>
</dbReference>
<dbReference type="PROSITE" id="PS00028">
    <property type="entry name" value="ZINC_FINGER_C2H2_1"/>
    <property type="match status" value="1"/>
</dbReference>
<keyword evidence="5" id="KW-0862">Zinc</keyword>
<dbReference type="SUPFAM" id="SSF57667">
    <property type="entry name" value="beta-beta-alpha zinc fingers"/>
    <property type="match status" value="1"/>
</dbReference>
<dbReference type="GO" id="GO:0008270">
    <property type="term" value="F:zinc ion binding"/>
    <property type="evidence" value="ECO:0007669"/>
    <property type="project" value="UniProtKB-KW"/>
</dbReference>
<keyword evidence="8" id="KW-0539">Nucleus</keyword>
<protein>
    <recommendedName>
        <fullName evidence="10">C2H2-type domain-containing protein</fullName>
    </recommendedName>
</protein>
<accession>A0ABD2WGF6</accession>
<evidence type="ECO:0000256" key="9">
    <source>
        <dbReference type="PROSITE-ProRule" id="PRU00042"/>
    </source>
</evidence>
<dbReference type="EMBL" id="JBJJXI010000107">
    <property type="protein sequence ID" value="KAL3391955.1"/>
    <property type="molecule type" value="Genomic_DNA"/>
</dbReference>
<dbReference type="PANTHER" id="PTHR47772:SF13">
    <property type="entry name" value="GASTRULA ZINC FINGER PROTEIN XLCGF49.1-LIKE-RELATED"/>
    <property type="match status" value="1"/>
</dbReference>
<evidence type="ECO:0000256" key="7">
    <source>
        <dbReference type="ARBA" id="ARBA00023163"/>
    </source>
</evidence>
<keyword evidence="2" id="KW-0479">Metal-binding</keyword>
<evidence type="ECO:0000256" key="6">
    <source>
        <dbReference type="ARBA" id="ARBA00023015"/>
    </source>
</evidence>
<keyword evidence="4 9" id="KW-0863">Zinc-finger</keyword>
<gene>
    <name evidence="11" type="ORF">TKK_013288</name>
</gene>
<keyword evidence="7" id="KW-0804">Transcription</keyword>
<sequence length="125" mass="14420">MDKSDEKSEEIISNDNSSELAIVISDEKKYVGNICREAFVLESSLITHRDTIHKEQKNYTCDKCEKKFEFRSHLSRHQISGHKGREDFACNKLTFWRYPISRTTYASLGAFFVDIVHAAVQVTIS</sequence>
<keyword evidence="6" id="KW-0805">Transcription regulation</keyword>
<comment type="subcellular location">
    <subcellularLocation>
        <location evidence="1">Nucleus</location>
    </subcellularLocation>
</comment>
<dbReference type="InterPro" id="IPR036236">
    <property type="entry name" value="Znf_C2H2_sf"/>
</dbReference>
<dbReference type="FunFam" id="3.30.160.60:FF:000446">
    <property type="entry name" value="Zinc finger protein"/>
    <property type="match status" value="1"/>
</dbReference>
<dbReference type="PANTHER" id="PTHR47772">
    <property type="entry name" value="ZINC FINGER PROTEIN 200"/>
    <property type="match status" value="1"/>
</dbReference>
<dbReference type="AlphaFoldDB" id="A0ABD2WGF6"/>
<name>A0ABD2WGF6_9HYME</name>
<evidence type="ECO:0000313" key="12">
    <source>
        <dbReference type="Proteomes" id="UP001627154"/>
    </source>
</evidence>
<keyword evidence="12" id="KW-1185">Reference proteome</keyword>